<dbReference type="EMBL" id="CP147246">
    <property type="protein sequence ID" value="WYJ94381.1"/>
    <property type="molecule type" value="Genomic_DNA"/>
</dbReference>
<dbReference type="Pfam" id="PF06458">
    <property type="entry name" value="MucBP"/>
    <property type="match status" value="4"/>
</dbReference>
<sequence length="582" mass="63372">MLKNKLSILFFTLVSVCFLILDAKPTFAAAEGTLNIHVQSSNAAHPIEGSYFTITGITDPSYFQLVKTDTQGRLSLPLPVGDYTIRQIATTSARENVGISSIGYSRTILAGQTATAEGSALYIGGDYAFVDSPDIVYLNKGDYFDSSIAAQGIRAFNLNFGPVLGTEKKAGGTFFEYYNNVNTAVPGEYISVYLALQNSFSTRTTHVLKVVVLDTPVVAGDVTIKYLDQNGDELIPAQTINGNVGDTFDTSTDQYQLTIDGYSLDTSKLPFNMTGTFTDTPQTVSYVYTKNPVPAGDVTIQYLDQNGIEISPAQTINGNIGDFFDASTDQYQLTIDGYSLDTSKLPFNMTGTFTDTPQTVSYVYTKNPVPAGDVTIQYLDQNGIEISPAQTINGNIGDSFDASTDQYQLAIDGYSLDTSKLPFNMTGTFTDTAQIVSYVYTKNPVPAGDITIQYLDQNGKQIHSSQVVSGNIGDILDTLKDTYQLTIEGYSLDFSQLPKNITFNEHTQIISYVYTENSAPSPINSKTNSNTAIVNTSLAPAQAKAQLPKTGESDSPTIKIIEMLFLLILTFFTFIRWKKIAK</sequence>
<protein>
    <recommendedName>
        <fullName evidence="4">MucBP domain-containing protein</fullName>
    </recommendedName>
</protein>
<organism evidence="5 6">
    <name type="scientific">Candidatus Enterococcus dunnyi</name>
    <dbReference type="NCBI Taxonomy" id="1834192"/>
    <lineage>
        <taxon>Bacteria</taxon>
        <taxon>Bacillati</taxon>
        <taxon>Bacillota</taxon>
        <taxon>Bacilli</taxon>
        <taxon>Lactobacillales</taxon>
        <taxon>Enterococcaceae</taxon>
        <taxon>Enterococcus</taxon>
    </lineage>
</organism>
<feature type="domain" description="MucBP" evidence="4">
    <location>
        <begin position="221"/>
        <end position="289"/>
    </location>
</feature>
<feature type="chain" id="PRO_5042884571" description="MucBP domain-containing protein" evidence="3">
    <location>
        <begin position="29"/>
        <end position="582"/>
    </location>
</feature>
<proteinExistence type="predicted"/>
<dbReference type="AlphaFoldDB" id="A0AAQ3W227"/>
<evidence type="ECO:0000259" key="4">
    <source>
        <dbReference type="Pfam" id="PF06458"/>
    </source>
</evidence>
<keyword evidence="6" id="KW-1185">Reference proteome</keyword>
<accession>A0AAQ3W227</accession>
<feature type="domain" description="MucBP" evidence="4">
    <location>
        <begin position="373"/>
        <end position="441"/>
    </location>
</feature>
<feature type="domain" description="MucBP" evidence="4">
    <location>
        <begin position="450"/>
        <end position="515"/>
    </location>
</feature>
<dbReference type="NCBIfam" id="TIGR01167">
    <property type="entry name" value="LPXTG_anchor"/>
    <property type="match status" value="1"/>
</dbReference>
<keyword evidence="2" id="KW-0472">Membrane</keyword>
<dbReference type="Gene3D" id="3.10.20.320">
    <property type="entry name" value="Putative peptidoglycan bound protein (lpxtg motif)"/>
    <property type="match status" value="4"/>
</dbReference>
<dbReference type="RefSeq" id="WP_339087767.1">
    <property type="nucleotide sequence ID" value="NZ_CP147246.1"/>
</dbReference>
<reference evidence="5" key="2">
    <citation type="submission" date="2024-03" db="EMBL/GenBank/DDBJ databases">
        <title>The Genome Sequence of Enterococcus sp. DIV0238c.</title>
        <authorList>
            <consortium name="The Broad Institute Genomics Platform"/>
            <consortium name="The Broad Institute Microbial Omics Core"/>
            <consortium name="The Broad Institute Genomic Center for Infectious Diseases"/>
            <person name="Earl A."/>
            <person name="Manson A."/>
            <person name="Gilmore M."/>
            <person name="Schwartman J."/>
            <person name="Shea T."/>
            <person name="Abouelleil A."/>
            <person name="Cao P."/>
            <person name="Chapman S."/>
            <person name="Cusick C."/>
            <person name="Young S."/>
            <person name="Neafsey D."/>
            <person name="Nusbaum C."/>
            <person name="Birren B."/>
        </authorList>
    </citation>
    <scope>NUCLEOTIDE SEQUENCE</scope>
    <source>
        <strain evidence="5">9D6_DIV0238</strain>
    </source>
</reference>
<evidence type="ECO:0000313" key="5">
    <source>
        <dbReference type="EMBL" id="WYJ94381.1"/>
    </source>
</evidence>
<dbReference type="Proteomes" id="UP000196151">
    <property type="component" value="Chromosome"/>
</dbReference>
<evidence type="ECO:0000256" key="1">
    <source>
        <dbReference type="ARBA" id="ARBA00022737"/>
    </source>
</evidence>
<dbReference type="InterPro" id="IPR009459">
    <property type="entry name" value="MucBP_dom"/>
</dbReference>
<evidence type="ECO:0000256" key="3">
    <source>
        <dbReference type="SAM" id="SignalP"/>
    </source>
</evidence>
<reference evidence="5" key="1">
    <citation type="submission" date="2017-05" db="EMBL/GenBank/DDBJ databases">
        <authorList>
            <consortium name="The Broad Institute Genomics Platform"/>
            <consortium name="The Broad Institute Genomic Center for Infectious Diseases"/>
            <person name="Earl A."/>
            <person name="Manson A."/>
            <person name="Schwartman J."/>
            <person name="Gilmore M."/>
            <person name="Abouelleil A."/>
            <person name="Cao P."/>
            <person name="Chapman S."/>
            <person name="Cusick C."/>
            <person name="Shea T."/>
            <person name="Young S."/>
            <person name="Neafsey D."/>
            <person name="Nusbaum C."/>
            <person name="Birren B."/>
        </authorList>
    </citation>
    <scope>NUCLEOTIDE SEQUENCE</scope>
    <source>
        <strain evidence="5">9D6_DIV0238</strain>
    </source>
</reference>
<evidence type="ECO:0000313" key="6">
    <source>
        <dbReference type="Proteomes" id="UP000196151"/>
    </source>
</evidence>
<evidence type="ECO:0000256" key="2">
    <source>
        <dbReference type="SAM" id="Phobius"/>
    </source>
</evidence>
<keyword evidence="1" id="KW-0677">Repeat</keyword>
<name>A0AAQ3W227_9ENTE</name>
<keyword evidence="2" id="KW-1133">Transmembrane helix</keyword>
<feature type="signal peptide" evidence="3">
    <location>
        <begin position="1"/>
        <end position="28"/>
    </location>
</feature>
<keyword evidence="3" id="KW-0732">Signal</keyword>
<keyword evidence="2" id="KW-0812">Transmembrane</keyword>
<feature type="domain" description="MucBP" evidence="4">
    <location>
        <begin position="297"/>
        <end position="365"/>
    </location>
</feature>
<gene>
    <name evidence="5" type="ORF">A5889_001894</name>
</gene>
<feature type="transmembrane region" description="Helical" evidence="2">
    <location>
        <begin position="560"/>
        <end position="577"/>
    </location>
</feature>